<dbReference type="Proteomes" id="UP000430079">
    <property type="component" value="Unassembled WGS sequence"/>
</dbReference>
<sequence>MNRSHFRPIRTPARATLIPCRTPARNTPTTSPYAPQAIALRRAGLSRRQIRDRLHLHNNDILNRLLEGVPAPDWTRRPNAKDDLRARARELRKQGLTYDRIQVELGCSKSLISLWVRDLPKPPARTREEASAIARRGCASTYTSTSPPTWRPPSNSGPT</sequence>
<comment type="caution">
    <text evidence="2">The sequence shown here is derived from an EMBL/GenBank/DDBJ whole genome shotgun (WGS) entry which is preliminary data.</text>
</comment>
<keyword evidence="3" id="KW-1185">Reference proteome</keyword>
<proteinExistence type="predicted"/>
<dbReference type="RefSeq" id="WP_371874011.1">
    <property type="nucleotide sequence ID" value="NZ_BNCA01000062.1"/>
</dbReference>
<gene>
    <name evidence="2" type="ORF">Sgleb_44910</name>
</gene>
<dbReference type="AlphaFoldDB" id="A0A640SZV7"/>
<accession>A0A640SZV7</accession>
<organism evidence="2 3">
    <name type="scientific">Streptomyces glebosus</name>
    <dbReference type="NCBI Taxonomy" id="249580"/>
    <lineage>
        <taxon>Bacteria</taxon>
        <taxon>Bacillati</taxon>
        <taxon>Actinomycetota</taxon>
        <taxon>Actinomycetes</taxon>
        <taxon>Kitasatosporales</taxon>
        <taxon>Streptomycetaceae</taxon>
        <taxon>Streptomyces</taxon>
    </lineage>
</organism>
<dbReference type="EMBL" id="BLIO01000001">
    <property type="protein sequence ID" value="GFE16444.1"/>
    <property type="molecule type" value="Genomic_DNA"/>
</dbReference>
<feature type="region of interest" description="Disordered" evidence="1">
    <location>
        <begin position="122"/>
        <end position="159"/>
    </location>
</feature>
<protein>
    <submittedName>
        <fullName evidence="2">Uncharacterized protein</fullName>
    </submittedName>
</protein>
<name>A0A640SZV7_9ACTN</name>
<feature type="compositionally biased region" description="Low complexity" evidence="1">
    <location>
        <begin position="140"/>
        <end position="159"/>
    </location>
</feature>
<reference evidence="2 3" key="1">
    <citation type="submission" date="2019-12" db="EMBL/GenBank/DDBJ databases">
        <title>Whole genome shotgun sequence of Streptomyces hygroscopicus subsp. glebosus NBRC 13786.</title>
        <authorList>
            <person name="Ichikawa N."/>
            <person name="Kimura A."/>
            <person name="Kitahashi Y."/>
            <person name="Komaki H."/>
            <person name="Tamura T."/>
        </authorList>
    </citation>
    <scope>NUCLEOTIDE SEQUENCE [LARGE SCALE GENOMIC DNA]</scope>
    <source>
        <strain evidence="2 3">NBRC 13786</strain>
    </source>
</reference>
<evidence type="ECO:0000313" key="3">
    <source>
        <dbReference type="Proteomes" id="UP000430079"/>
    </source>
</evidence>
<evidence type="ECO:0000256" key="1">
    <source>
        <dbReference type="SAM" id="MobiDB-lite"/>
    </source>
</evidence>
<evidence type="ECO:0000313" key="2">
    <source>
        <dbReference type="EMBL" id="GFE16444.1"/>
    </source>
</evidence>